<feature type="region of interest" description="Disordered" evidence="1">
    <location>
        <begin position="1"/>
        <end position="85"/>
    </location>
</feature>
<comment type="caution">
    <text evidence="2">The sequence shown here is derived from an EMBL/GenBank/DDBJ whole genome shotgun (WGS) entry which is preliminary data.</text>
</comment>
<accession>A0ABU0LLQ7</accession>
<feature type="compositionally biased region" description="Basic and acidic residues" evidence="1">
    <location>
        <begin position="22"/>
        <end position="73"/>
    </location>
</feature>
<evidence type="ECO:0000313" key="2">
    <source>
        <dbReference type="EMBL" id="MDQ0509633.1"/>
    </source>
</evidence>
<dbReference type="Proteomes" id="UP001235094">
    <property type="component" value="Unassembled WGS sequence"/>
</dbReference>
<evidence type="ECO:0008006" key="4">
    <source>
        <dbReference type="Google" id="ProtNLM"/>
    </source>
</evidence>
<evidence type="ECO:0000256" key="1">
    <source>
        <dbReference type="SAM" id="MobiDB-lite"/>
    </source>
</evidence>
<reference evidence="2 3" key="1">
    <citation type="submission" date="2023-07" db="EMBL/GenBank/DDBJ databases">
        <title>Genomic Encyclopedia of Type Strains, Phase IV (KMG-IV): sequencing the most valuable type-strain genomes for metagenomic binning, comparative biology and taxonomic classification.</title>
        <authorList>
            <person name="Goeker M."/>
        </authorList>
    </citation>
    <scope>NUCLEOTIDE SEQUENCE [LARGE SCALE GENOMIC DNA]</scope>
    <source>
        <strain evidence="2 3">DSM 15561</strain>
    </source>
</reference>
<gene>
    <name evidence="2" type="ORF">QOZ99_000510</name>
</gene>
<name>A0ABU0LLQ7_9HYPH</name>
<dbReference type="RefSeq" id="WP_306888312.1">
    <property type="nucleotide sequence ID" value="NZ_JAUSVR010000001.1"/>
</dbReference>
<evidence type="ECO:0000313" key="3">
    <source>
        <dbReference type="Proteomes" id="UP001235094"/>
    </source>
</evidence>
<proteinExistence type="predicted"/>
<protein>
    <recommendedName>
        <fullName evidence="4">Multidrug transporter</fullName>
    </recommendedName>
</protein>
<sequence>MARDPRLLDQNPVVIDPADVDAVLKDEPTPISDPRHPPLAEVSNDNRPEDRDAKERTAGRYERESVRTVDGSRDGTPLKPEDPRR</sequence>
<keyword evidence="3" id="KW-1185">Reference proteome</keyword>
<feature type="compositionally biased region" description="Low complexity" evidence="1">
    <location>
        <begin position="12"/>
        <end position="21"/>
    </location>
</feature>
<organism evidence="2 3">
    <name type="scientific">Ancylobacter amanitiformis</name>
    <dbReference type="NCBI Taxonomy" id="217069"/>
    <lineage>
        <taxon>Bacteria</taxon>
        <taxon>Pseudomonadati</taxon>
        <taxon>Pseudomonadota</taxon>
        <taxon>Alphaproteobacteria</taxon>
        <taxon>Hyphomicrobiales</taxon>
        <taxon>Xanthobacteraceae</taxon>
        <taxon>Ancylobacter</taxon>
    </lineage>
</organism>
<dbReference type="EMBL" id="JAUSVR010000001">
    <property type="protein sequence ID" value="MDQ0509633.1"/>
    <property type="molecule type" value="Genomic_DNA"/>
</dbReference>